<keyword evidence="3" id="KW-1003">Cell membrane</keyword>
<dbReference type="PROSITE" id="PS50928">
    <property type="entry name" value="ABC_TM1"/>
    <property type="match status" value="1"/>
</dbReference>
<comment type="subcellular location">
    <subcellularLocation>
        <location evidence="1 7">Cell membrane</location>
        <topology evidence="1 7">Multi-pass membrane protein</topology>
    </subcellularLocation>
</comment>
<dbReference type="InterPro" id="IPR035906">
    <property type="entry name" value="MetI-like_sf"/>
</dbReference>
<dbReference type="EMBL" id="RXOF01000007">
    <property type="protein sequence ID" value="RTQ49165.1"/>
    <property type="molecule type" value="Genomic_DNA"/>
</dbReference>
<evidence type="ECO:0000256" key="2">
    <source>
        <dbReference type="ARBA" id="ARBA00022448"/>
    </source>
</evidence>
<evidence type="ECO:0000256" key="6">
    <source>
        <dbReference type="ARBA" id="ARBA00023136"/>
    </source>
</evidence>
<accession>A0A431U1V3</accession>
<dbReference type="PANTHER" id="PTHR43386:SF25">
    <property type="entry name" value="PEPTIDE ABC TRANSPORTER PERMEASE PROTEIN"/>
    <property type="match status" value="1"/>
</dbReference>
<evidence type="ECO:0000256" key="1">
    <source>
        <dbReference type="ARBA" id="ARBA00004651"/>
    </source>
</evidence>
<dbReference type="GO" id="GO:0005886">
    <property type="term" value="C:plasma membrane"/>
    <property type="evidence" value="ECO:0007669"/>
    <property type="project" value="UniProtKB-SubCell"/>
</dbReference>
<dbReference type="Proteomes" id="UP000282184">
    <property type="component" value="Unassembled WGS sequence"/>
</dbReference>
<dbReference type="OrthoDB" id="9783218at2"/>
<dbReference type="InterPro" id="IPR050366">
    <property type="entry name" value="BP-dependent_transpt_permease"/>
</dbReference>
<proteinExistence type="inferred from homology"/>
<organism evidence="10 11">
    <name type="scientific">Hymenobacter gummosus</name>
    <dbReference type="NCBI Taxonomy" id="1776032"/>
    <lineage>
        <taxon>Bacteria</taxon>
        <taxon>Pseudomonadati</taxon>
        <taxon>Bacteroidota</taxon>
        <taxon>Cytophagia</taxon>
        <taxon>Cytophagales</taxon>
        <taxon>Hymenobacteraceae</taxon>
        <taxon>Hymenobacter</taxon>
    </lineage>
</organism>
<evidence type="ECO:0000256" key="5">
    <source>
        <dbReference type="ARBA" id="ARBA00022989"/>
    </source>
</evidence>
<keyword evidence="6 7" id="KW-0472">Membrane</keyword>
<evidence type="ECO:0000256" key="8">
    <source>
        <dbReference type="SAM" id="MobiDB-lite"/>
    </source>
</evidence>
<dbReference type="InterPro" id="IPR000515">
    <property type="entry name" value="MetI-like"/>
</dbReference>
<sequence length="339" mass="36098">MAALPSRPLLLRGLAWAWLGGLVLAALWAWQTGSAQPAATQLDLSQLSLPPSARHWLGTDPFGRDVLAVLLAGTRNLLAVSLPAALVATALGASLGAAAGYWGNRGLRVRRAAVVVIMFSVVGALVTGPQLLPRWLLAGALGATAAHYLPLRATWPLPLDRLVLAAGAFTASVPRLVLALLLAALHAPSKPWLLAVLAGTCWPPTARLSRTLVAQLRRQPYIEAGRAAGFSDWRILWRHLLPNAKPALRASLPLNLTVCFGLQTTLSFLGIGLPPDELDWGRTLADARLEPSAWWLTVGGLFFLTCTMAALHLLSATDSRNGTPHSTLKTADQRVTNKD</sequence>
<keyword evidence="4 7" id="KW-0812">Transmembrane</keyword>
<dbReference type="PANTHER" id="PTHR43386">
    <property type="entry name" value="OLIGOPEPTIDE TRANSPORT SYSTEM PERMEASE PROTEIN APPC"/>
    <property type="match status" value="1"/>
</dbReference>
<feature type="transmembrane region" description="Helical" evidence="7">
    <location>
        <begin position="162"/>
        <end position="185"/>
    </location>
</feature>
<gene>
    <name evidence="10" type="ORF">EJV47_13535</name>
</gene>
<evidence type="ECO:0000313" key="10">
    <source>
        <dbReference type="EMBL" id="RTQ49165.1"/>
    </source>
</evidence>
<feature type="transmembrane region" description="Helical" evidence="7">
    <location>
        <begin position="77"/>
        <end position="102"/>
    </location>
</feature>
<evidence type="ECO:0000256" key="7">
    <source>
        <dbReference type="RuleBase" id="RU363032"/>
    </source>
</evidence>
<reference evidence="10 11" key="1">
    <citation type="submission" date="2018-12" db="EMBL/GenBank/DDBJ databases">
        <title>Hymenobacter gummosus sp. nov., isolated from a spring.</title>
        <authorList>
            <person name="Nie L."/>
        </authorList>
    </citation>
    <scope>NUCLEOTIDE SEQUENCE [LARGE SCALE GENOMIC DNA]</scope>
    <source>
        <strain evidence="10 11">KCTC 52166</strain>
    </source>
</reference>
<comment type="caution">
    <text evidence="10">The sequence shown here is derived from an EMBL/GenBank/DDBJ whole genome shotgun (WGS) entry which is preliminary data.</text>
</comment>
<dbReference type="GO" id="GO:0055085">
    <property type="term" value="P:transmembrane transport"/>
    <property type="evidence" value="ECO:0007669"/>
    <property type="project" value="InterPro"/>
</dbReference>
<comment type="similarity">
    <text evidence="7">Belongs to the binding-protein-dependent transport system permease family.</text>
</comment>
<dbReference type="RefSeq" id="WP_126693696.1">
    <property type="nucleotide sequence ID" value="NZ_RXOF01000007.1"/>
</dbReference>
<keyword evidence="2 7" id="KW-0813">Transport</keyword>
<keyword evidence="5 7" id="KW-1133">Transmembrane helix</keyword>
<protein>
    <submittedName>
        <fullName evidence="10">ABC transporter permease</fullName>
    </submittedName>
</protein>
<feature type="compositionally biased region" description="Polar residues" evidence="8">
    <location>
        <begin position="320"/>
        <end position="330"/>
    </location>
</feature>
<dbReference type="AlphaFoldDB" id="A0A431U1V3"/>
<name>A0A431U1V3_9BACT</name>
<evidence type="ECO:0000256" key="4">
    <source>
        <dbReference type="ARBA" id="ARBA00022692"/>
    </source>
</evidence>
<dbReference type="CDD" id="cd06261">
    <property type="entry name" value="TM_PBP2"/>
    <property type="match status" value="1"/>
</dbReference>
<dbReference type="SUPFAM" id="SSF161098">
    <property type="entry name" value="MetI-like"/>
    <property type="match status" value="1"/>
</dbReference>
<feature type="domain" description="ABC transmembrane type-1" evidence="9">
    <location>
        <begin position="78"/>
        <end position="315"/>
    </location>
</feature>
<feature type="transmembrane region" description="Helical" evidence="7">
    <location>
        <begin position="252"/>
        <end position="273"/>
    </location>
</feature>
<dbReference type="Gene3D" id="1.10.3720.10">
    <property type="entry name" value="MetI-like"/>
    <property type="match status" value="1"/>
</dbReference>
<keyword evidence="11" id="KW-1185">Reference proteome</keyword>
<dbReference type="Pfam" id="PF00528">
    <property type="entry name" value="BPD_transp_1"/>
    <property type="match status" value="1"/>
</dbReference>
<feature type="region of interest" description="Disordered" evidence="8">
    <location>
        <begin position="320"/>
        <end position="339"/>
    </location>
</feature>
<evidence type="ECO:0000259" key="9">
    <source>
        <dbReference type="PROSITE" id="PS50928"/>
    </source>
</evidence>
<feature type="transmembrane region" description="Helical" evidence="7">
    <location>
        <begin position="109"/>
        <end position="126"/>
    </location>
</feature>
<evidence type="ECO:0000313" key="11">
    <source>
        <dbReference type="Proteomes" id="UP000282184"/>
    </source>
</evidence>
<feature type="transmembrane region" description="Helical" evidence="7">
    <location>
        <begin position="293"/>
        <end position="314"/>
    </location>
</feature>
<evidence type="ECO:0000256" key="3">
    <source>
        <dbReference type="ARBA" id="ARBA00022475"/>
    </source>
</evidence>